<dbReference type="EMBL" id="MIGC01007757">
    <property type="protein sequence ID" value="PHJ15622.1"/>
    <property type="molecule type" value="Genomic_DNA"/>
</dbReference>
<evidence type="ECO:0000313" key="2">
    <source>
        <dbReference type="Proteomes" id="UP000221165"/>
    </source>
</evidence>
<dbReference type="RefSeq" id="XP_067917354.1">
    <property type="nucleotide sequence ID" value="XM_068070670.1"/>
</dbReference>
<proteinExistence type="predicted"/>
<dbReference type="VEuPathDB" id="ToxoDB:CSUI_010567"/>
<sequence>MQWPRRGSGSLEILTATIPLSKNDPSPPKPGAFLGILLVSWLPRFFRTCCSVGSVYACRSVQVCFFQDCSASKKYPSWVSIRVVCVPGASP</sequence>
<dbReference type="AlphaFoldDB" id="A0A2C6KGF1"/>
<dbReference type="GeneID" id="94433881"/>
<comment type="caution">
    <text evidence="1">The sequence shown here is derived from an EMBL/GenBank/DDBJ whole genome shotgun (WGS) entry which is preliminary data.</text>
</comment>
<keyword evidence="2" id="KW-1185">Reference proteome</keyword>
<name>A0A2C6KGF1_9APIC</name>
<gene>
    <name evidence="1" type="ORF">CSUI_010567</name>
</gene>
<accession>A0A2C6KGF1</accession>
<protein>
    <submittedName>
        <fullName evidence="1">Uncharacterized protein</fullName>
    </submittedName>
</protein>
<reference evidence="1 2" key="1">
    <citation type="journal article" date="2017" name="Int. J. Parasitol.">
        <title>The genome of the protozoan parasite Cystoisospora suis and a reverse vaccinology approach to identify vaccine candidates.</title>
        <authorList>
            <person name="Palmieri N."/>
            <person name="Shrestha A."/>
            <person name="Ruttkowski B."/>
            <person name="Beck T."/>
            <person name="Vogl C."/>
            <person name="Tomley F."/>
            <person name="Blake D.P."/>
            <person name="Joachim A."/>
        </authorList>
    </citation>
    <scope>NUCLEOTIDE SEQUENCE [LARGE SCALE GENOMIC DNA]</scope>
    <source>
        <strain evidence="1 2">Wien I</strain>
    </source>
</reference>
<dbReference type="Proteomes" id="UP000221165">
    <property type="component" value="Unassembled WGS sequence"/>
</dbReference>
<evidence type="ECO:0000313" key="1">
    <source>
        <dbReference type="EMBL" id="PHJ15622.1"/>
    </source>
</evidence>
<organism evidence="1 2">
    <name type="scientific">Cystoisospora suis</name>
    <dbReference type="NCBI Taxonomy" id="483139"/>
    <lineage>
        <taxon>Eukaryota</taxon>
        <taxon>Sar</taxon>
        <taxon>Alveolata</taxon>
        <taxon>Apicomplexa</taxon>
        <taxon>Conoidasida</taxon>
        <taxon>Coccidia</taxon>
        <taxon>Eucoccidiorida</taxon>
        <taxon>Eimeriorina</taxon>
        <taxon>Sarcocystidae</taxon>
        <taxon>Cystoisospora</taxon>
    </lineage>
</organism>